<sequence length="81" mass="9417">MTQQDNSNQCKPIFGKANMLLTMQYLGRRSSILTDIDAIVCDPFVGLLDRHTLVNEYEPYAYRMMSVSYDLPECYELEKDI</sequence>
<comment type="caution">
    <text evidence="1">The sequence shown here is derived from an EMBL/GenBank/DDBJ whole genome shotgun (WGS) entry which is preliminary data.</text>
</comment>
<accession>A0A022PAS7</accession>
<reference evidence="1 2" key="1">
    <citation type="submission" date="2014-03" db="EMBL/GenBank/DDBJ databases">
        <title>Draft Genome of Photorhabdus luminescens BA1, an Egyptian Isolate.</title>
        <authorList>
            <person name="Ghazal S."/>
            <person name="Hurst S.G.IV."/>
            <person name="Morris K."/>
            <person name="Thomas K."/>
            <person name="Tisa L.S."/>
        </authorList>
    </citation>
    <scope>NUCLEOTIDE SEQUENCE [LARGE SCALE GENOMIC DNA]</scope>
    <source>
        <strain evidence="1 2">BA1</strain>
    </source>
</reference>
<name>A0A022PAS7_9GAMM</name>
<dbReference type="AlphaFoldDB" id="A0A022PAS7"/>
<evidence type="ECO:0000313" key="1">
    <source>
        <dbReference type="EMBL" id="EYU13287.1"/>
    </source>
</evidence>
<proteinExistence type="predicted"/>
<gene>
    <name evidence="1" type="ORF">BA1DRAFT_04251</name>
</gene>
<evidence type="ECO:0000313" key="2">
    <source>
        <dbReference type="Proteomes" id="UP000023464"/>
    </source>
</evidence>
<dbReference type="RefSeq" id="WP_036783224.1">
    <property type="nucleotide sequence ID" value="NZ_CAWLTM010000017.1"/>
</dbReference>
<organism evidence="1 2">
    <name type="scientific">Photorhabdus aegyptia</name>
    <dbReference type="NCBI Taxonomy" id="2805098"/>
    <lineage>
        <taxon>Bacteria</taxon>
        <taxon>Pseudomonadati</taxon>
        <taxon>Pseudomonadota</taxon>
        <taxon>Gammaproteobacteria</taxon>
        <taxon>Enterobacterales</taxon>
        <taxon>Morganellaceae</taxon>
        <taxon>Photorhabdus</taxon>
    </lineage>
</organism>
<dbReference type="EMBL" id="JFGV01000098">
    <property type="protein sequence ID" value="EYU13287.1"/>
    <property type="molecule type" value="Genomic_DNA"/>
</dbReference>
<protein>
    <submittedName>
        <fullName evidence="1">Uncharacterized protein</fullName>
    </submittedName>
</protein>
<keyword evidence="2" id="KW-1185">Reference proteome</keyword>
<dbReference type="Proteomes" id="UP000023464">
    <property type="component" value="Unassembled WGS sequence"/>
</dbReference>